<dbReference type="AlphaFoldDB" id="S8DUM3"/>
<dbReference type="PROSITE" id="PS50304">
    <property type="entry name" value="TUDOR"/>
    <property type="match status" value="1"/>
</dbReference>
<dbReference type="FunCoup" id="S8DUM3">
    <property type="interactions" value="789"/>
</dbReference>
<dbReference type="Gene3D" id="2.40.50.90">
    <property type="match status" value="5"/>
</dbReference>
<dbReference type="SMART" id="SM00333">
    <property type="entry name" value="TUDOR"/>
    <property type="match status" value="1"/>
</dbReference>
<dbReference type="InterPro" id="IPR016071">
    <property type="entry name" value="Staphylococal_nuclease_OB-fold"/>
</dbReference>
<dbReference type="FunFam" id="2.30.30.140:FF:000018">
    <property type="entry name" value="Serine/threonine-protein kinase 31"/>
    <property type="match status" value="1"/>
</dbReference>
<feature type="domain" description="TNase-like" evidence="6">
    <location>
        <begin position="168"/>
        <end position="323"/>
    </location>
</feature>
<dbReference type="PIRSF" id="PIRSF017179">
    <property type="entry name" value="RISC-Tudor-SN"/>
    <property type="match status" value="1"/>
</dbReference>
<dbReference type="PROSITE" id="PS50830">
    <property type="entry name" value="TNASE_3"/>
    <property type="match status" value="4"/>
</dbReference>
<dbReference type="SMART" id="SM00318">
    <property type="entry name" value="SNc"/>
    <property type="match status" value="4"/>
</dbReference>
<protein>
    <recommendedName>
        <fullName evidence="9">Transcription factor</fullName>
    </recommendedName>
</protein>
<dbReference type="InterPro" id="IPR016685">
    <property type="entry name" value="Silence_cplx_Nase-comp_TudorSN"/>
</dbReference>
<feature type="domain" description="TNase-like" evidence="6">
    <location>
        <begin position="1"/>
        <end position="142"/>
    </location>
</feature>
<reference evidence="7 8" key="1">
    <citation type="journal article" date="2012" name="Science">
        <title>The Paleozoic origin of enzymatic lignin decomposition reconstructed from 31 fungal genomes.</title>
        <authorList>
            <person name="Floudas D."/>
            <person name="Binder M."/>
            <person name="Riley R."/>
            <person name="Barry K."/>
            <person name="Blanchette R.A."/>
            <person name="Henrissat B."/>
            <person name="Martinez A.T."/>
            <person name="Otillar R."/>
            <person name="Spatafora J.W."/>
            <person name="Yadav J.S."/>
            <person name="Aerts A."/>
            <person name="Benoit I."/>
            <person name="Boyd A."/>
            <person name="Carlson A."/>
            <person name="Copeland A."/>
            <person name="Coutinho P.M."/>
            <person name="de Vries R.P."/>
            <person name="Ferreira P."/>
            <person name="Findley K."/>
            <person name="Foster B."/>
            <person name="Gaskell J."/>
            <person name="Glotzer D."/>
            <person name="Gorecki P."/>
            <person name="Heitman J."/>
            <person name="Hesse C."/>
            <person name="Hori C."/>
            <person name="Igarashi K."/>
            <person name="Jurgens J.A."/>
            <person name="Kallen N."/>
            <person name="Kersten P."/>
            <person name="Kohler A."/>
            <person name="Kuees U."/>
            <person name="Kumar T.K.A."/>
            <person name="Kuo A."/>
            <person name="LaButti K."/>
            <person name="Larrondo L.F."/>
            <person name="Lindquist E."/>
            <person name="Ling A."/>
            <person name="Lombard V."/>
            <person name="Lucas S."/>
            <person name="Lundell T."/>
            <person name="Martin R."/>
            <person name="McLaughlin D.J."/>
            <person name="Morgenstern I."/>
            <person name="Morin E."/>
            <person name="Murat C."/>
            <person name="Nagy L.G."/>
            <person name="Nolan M."/>
            <person name="Ohm R.A."/>
            <person name="Patyshakuliyeva A."/>
            <person name="Rokas A."/>
            <person name="Ruiz-Duenas F.J."/>
            <person name="Sabat G."/>
            <person name="Salamov A."/>
            <person name="Samejima M."/>
            <person name="Schmutz J."/>
            <person name="Slot J.C."/>
            <person name="St John F."/>
            <person name="Stenlid J."/>
            <person name="Sun H."/>
            <person name="Sun S."/>
            <person name="Syed K."/>
            <person name="Tsang A."/>
            <person name="Wiebenga A."/>
            <person name="Young D."/>
            <person name="Pisabarro A."/>
            <person name="Eastwood D.C."/>
            <person name="Martin F."/>
            <person name="Cullen D."/>
            <person name="Grigoriev I.V."/>
            <person name="Hibbett D.S."/>
        </authorList>
    </citation>
    <scope>NUCLEOTIDE SEQUENCE</scope>
    <source>
        <strain evidence="8">FP-58527</strain>
    </source>
</reference>
<dbReference type="Proteomes" id="UP000015241">
    <property type="component" value="Unassembled WGS sequence"/>
</dbReference>
<dbReference type="GO" id="GO:0031332">
    <property type="term" value="C:RNAi effector complex"/>
    <property type="evidence" value="ECO:0007669"/>
    <property type="project" value="InterPro"/>
</dbReference>
<sequence>MAMKAIVKSVISGDSLVLRGNPGPQGQPPKERVLHLADIAAPRLGTQSREDEPWAFESREFLRALAVGKPVTFTVSHSLPPNEDVPRDIGTAQIGDVDLASELILHGWAKVKDMKREPTDDDLHKRDLENEAKSQNKGIWNPHGQQARTVHYMMPTDSQSFISEWKGRPLDAIIEQVKDGSTVRVRLLMPEGDHQFANIAMAGVRCGRVASKPGETSEPWGEEAKFFTEMRLLQRPARVVLLSLPNATATPFQAGANTAPAPATIFIGTILHPAGNIAELLVANGLARVVDWHAGMLASSGGMERLRAAEKAAKEKRQYLYANAPTQSTKTNGTTVNGNARAFDATVIRVWSGDQISVVDKHTGKERRLQLSSTRAPRMSDPKQAYWAHEAREFLRKRIIGKHVKVQVDFIRPKEGEFEERECATVRYGSQTSNIAEQLIEKGLATALRHKRDDEDRSLDYDKLMAAEQAAAEGLRGIHSGKDQPAPKQPLNISESHSRAAPFLNSFKRLGRFPGVVDYVPAGSRFKIFLPKDNQVLTLVLSGIRAPRTARNSSEKSEPYGQEASDFATRRYMQRDVEVEINDVDKSGGFIGALYLNKTENAAITLARDGLATVHSYSADGLSWARQLYDAEEEAKREKRNIWKEYDEAAEQAPVTFEDPNGEALKPEYLDVIISDVRTNNGFAFSVQILNTEGIASLEKLMHDFSLHHQGAVSATGFVPKAGDLVSAKFSDGSWYRAKVRRASPVKREAEVAFIDYGNQDTVNFSNIRPLDPKFRSLPGQAHDARLSFIKLVGSESEYHTEAVERFRQLCEGRKLIANVDYKEGQLMHLRLFDPSDAAAQSDPAASINADLVREGLATIDRKGCRYLSAYTSIVKGLQQAIATAKRDRAGMFEFGDVEEDD</sequence>
<keyword evidence="8" id="KW-1185">Reference proteome</keyword>
<dbReference type="GO" id="GO:0031047">
    <property type="term" value="P:regulatory ncRNA-mediated gene silencing"/>
    <property type="evidence" value="ECO:0007669"/>
    <property type="project" value="UniProtKB-UniRule"/>
</dbReference>
<organism evidence="7 8">
    <name type="scientific">Fomitopsis schrenkii</name>
    <name type="common">Brown rot fungus</name>
    <dbReference type="NCBI Taxonomy" id="2126942"/>
    <lineage>
        <taxon>Eukaryota</taxon>
        <taxon>Fungi</taxon>
        <taxon>Dikarya</taxon>
        <taxon>Basidiomycota</taxon>
        <taxon>Agaricomycotina</taxon>
        <taxon>Agaricomycetes</taxon>
        <taxon>Polyporales</taxon>
        <taxon>Fomitopsis</taxon>
    </lineage>
</organism>
<dbReference type="CDD" id="cd00175">
    <property type="entry name" value="SNc"/>
    <property type="match status" value="1"/>
</dbReference>
<evidence type="ECO:0000259" key="6">
    <source>
        <dbReference type="PROSITE" id="PS50830"/>
    </source>
</evidence>
<gene>
    <name evidence="7" type="ORF">FOMPIDRAFT_1038218</name>
</gene>
<evidence type="ECO:0000313" key="7">
    <source>
        <dbReference type="EMBL" id="EPS96282.1"/>
    </source>
</evidence>
<dbReference type="InterPro" id="IPR002999">
    <property type="entry name" value="Tudor"/>
</dbReference>
<dbReference type="FunFam" id="2.40.50.90:FF:000001">
    <property type="entry name" value="Staphylococcal nuclease domain-containing protein"/>
    <property type="match status" value="1"/>
</dbReference>
<evidence type="ECO:0000313" key="8">
    <source>
        <dbReference type="Proteomes" id="UP000015241"/>
    </source>
</evidence>
<evidence type="ECO:0000256" key="1">
    <source>
        <dbReference type="ARBA" id="ARBA00004496"/>
    </source>
</evidence>
<comment type="subcellular location">
    <subcellularLocation>
        <location evidence="1 4">Cytoplasm</location>
    </subcellularLocation>
</comment>
<dbReference type="Pfam" id="PF00567">
    <property type="entry name" value="TUDOR"/>
    <property type="match status" value="1"/>
</dbReference>
<evidence type="ECO:0000256" key="3">
    <source>
        <dbReference type="ARBA" id="ARBA00022737"/>
    </source>
</evidence>
<dbReference type="GO" id="GO:0006402">
    <property type="term" value="P:mRNA catabolic process"/>
    <property type="evidence" value="ECO:0007669"/>
    <property type="project" value="UniProtKB-UniRule"/>
</dbReference>
<dbReference type="OrthoDB" id="10023235at2759"/>
<dbReference type="PANTHER" id="PTHR12302:SF2">
    <property type="entry name" value="STAPHYLOCOCCAL NUCLEASE DOMAIN-CONTAINING PROTEIN 1"/>
    <property type="match status" value="1"/>
</dbReference>
<dbReference type="HOGENOM" id="CLU_005966_1_0_1"/>
<keyword evidence="2 4" id="KW-0963">Cytoplasm</keyword>
<keyword evidence="3" id="KW-0677">Repeat</keyword>
<dbReference type="EMBL" id="KE504191">
    <property type="protein sequence ID" value="EPS96282.1"/>
    <property type="molecule type" value="Genomic_DNA"/>
</dbReference>
<feature type="domain" description="TNase-like" evidence="6">
    <location>
        <begin position="341"/>
        <end position="481"/>
    </location>
</feature>
<feature type="domain" description="TNase-like" evidence="6">
    <location>
        <begin position="511"/>
        <end position="645"/>
    </location>
</feature>
<name>S8DUM3_FOMSC</name>
<dbReference type="STRING" id="743788.S8DUM3"/>
<dbReference type="eggNOG" id="KOG2039">
    <property type="taxonomic scope" value="Eukaryota"/>
</dbReference>
<dbReference type="Pfam" id="PF00565">
    <property type="entry name" value="SNase"/>
    <property type="match status" value="4"/>
</dbReference>
<accession>S8DUM3</accession>
<dbReference type="GO" id="GO:0004518">
    <property type="term" value="F:nuclease activity"/>
    <property type="evidence" value="ECO:0007669"/>
    <property type="project" value="TreeGrafter"/>
</dbReference>
<dbReference type="GO" id="GO:0003723">
    <property type="term" value="F:RNA binding"/>
    <property type="evidence" value="ECO:0007669"/>
    <property type="project" value="UniProtKB-UniRule"/>
</dbReference>
<dbReference type="PANTHER" id="PTHR12302">
    <property type="entry name" value="EBNA2 BINDING PROTEIN P100"/>
    <property type="match status" value="1"/>
</dbReference>
<dbReference type="SUPFAM" id="SSF50199">
    <property type="entry name" value="Staphylococcal nuclease"/>
    <property type="match status" value="5"/>
</dbReference>
<evidence type="ECO:0000256" key="4">
    <source>
        <dbReference type="PIRNR" id="PIRNR017179"/>
    </source>
</evidence>
<dbReference type="GO" id="GO:0005634">
    <property type="term" value="C:nucleus"/>
    <property type="evidence" value="ECO:0007669"/>
    <property type="project" value="TreeGrafter"/>
</dbReference>
<proteinExistence type="predicted"/>
<dbReference type="GO" id="GO:0005829">
    <property type="term" value="C:cytosol"/>
    <property type="evidence" value="ECO:0007669"/>
    <property type="project" value="UniProtKB-UniRule"/>
</dbReference>
<evidence type="ECO:0000256" key="2">
    <source>
        <dbReference type="ARBA" id="ARBA00022490"/>
    </source>
</evidence>
<dbReference type="Gene3D" id="2.30.30.140">
    <property type="match status" value="1"/>
</dbReference>
<evidence type="ECO:0008006" key="9">
    <source>
        <dbReference type="Google" id="ProtNLM"/>
    </source>
</evidence>
<dbReference type="SUPFAM" id="SSF63748">
    <property type="entry name" value="Tudor/PWWP/MBT"/>
    <property type="match status" value="1"/>
</dbReference>
<evidence type="ECO:0000259" key="5">
    <source>
        <dbReference type="PROSITE" id="PS50304"/>
    </source>
</evidence>
<feature type="domain" description="Tudor" evidence="5">
    <location>
        <begin position="719"/>
        <end position="778"/>
    </location>
</feature>
<dbReference type="InterPro" id="IPR035437">
    <property type="entry name" value="SNase_OB-fold_sf"/>
</dbReference>
<dbReference type="InParanoid" id="S8DUM3"/>